<reference evidence="2 3" key="1">
    <citation type="submission" date="2017-09" db="EMBL/GenBank/DDBJ databases">
        <authorList>
            <person name="Ehlers B."/>
            <person name="Leendertz F.H."/>
        </authorList>
    </citation>
    <scope>NUCLEOTIDE SEQUENCE [LARGE SCALE GENOMIC DNA]</scope>
    <source>
        <strain evidence="2 3">DSM 16848</strain>
    </source>
</reference>
<keyword evidence="3" id="KW-1185">Reference proteome</keyword>
<organism evidence="2 3">
    <name type="scientific">Alysiella filiformis DSM 16848</name>
    <dbReference type="NCBI Taxonomy" id="1120981"/>
    <lineage>
        <taxon>Bacteria</taxon>
        <taxon>Pseudomonadati</taxon>
        <taxon>Pseudomonadota</taxon>
        <taxon>Betaproteobacteria</taxon>
        <taxon>Neisseriales</taxon>
        <taxon>Neisseriaceae</taxon>
        <taxon>Alysiella</taxon>
    </lineage>
</organism>
<gene>
    <name evidence="2" type="ORF">SAMN02746062_00104</name>
</gene>
<feature type="domain" description="FRG" evidence="1">
    <location>
        <begin position="26"/>
        <end position="119"/>
    </location>
</feature>
<protein>
    <submittedName>
        <fullName evidence="2">FRG domain-containing protein</fullName>
    </submittedName>
</protein>
<dbReference type="Proteomes" id="UP000219669">
    <property type="component" value="Unassembled WGS sequence"/>
</dbReference>
<evidence type="ECO:0000313" key="3">
    <source>
        <dbReference type="Proteomes" id="UP000219669"/>
    </source>
</evidence>
<evidence type="ECO:0000259" key="1">
    <source>
        <dbReference type="SMART" id="SM00901"/>
    </source>
</evidence>
<dbReference type="RefSeq" id="WP_097113189.1">
    <property type="nucleotide sequence ID" value="NZ_CP083931.1"/>
</dbReference>
<dbReference type="EMBL" id="OCNF01000001">
    <property type="protein sequence ID" value="SOD64909.1"/>
    <property type="molecule type" value="Genomic_DNA"/>
</dbReference>
<evidence type="ECO:0000313" key="2">
    <source>
        <dbReference type="EMBL" id="SOD64909.1"/>
    </source>
</evidence>
<accession>A0A286E1Z7</accession>
<name>A0A286E1Z7_9NEIS</name>
<proteinExistence type="predicted"/>
<dbReference type="Pfam" id="PF08867">
    <property type="entry name" value="FRG"/>
    <property type="match status" value="1"/>
</dbReference>
<dbReference type="AlphaFoldDB" id="A0A286E1Z7"/>
<dbReference type="InterPro" id="IPR014966">
    <property type="entry name" value="FRG-dom"/>
</dbReference>
<sequence>MTKPANEIHSVKDLLDILDRLGEAEHGKTRFFRGHSKSSYLMLPSIYRQSYLIKNEDKIIRDAIVNCPDDFSPNDTLFEKLVKLQHYGYTTRLLDLTSNALVALYFAALSQEAEDGELIILDIPDEQIKYDDSDTVAVLSAISLQKVNFFDLCKCQEDSDLNSIMENLKFLKLTQEFAQFLEKEYEQNSTELNRILNIKTADEFIKKINTYNKKFINENKINAFNEHPMIFPLLNTIRQDKPNFAPKIEYTDFGRVIPVRAKLNNARISRQQGLFLLFGINGKKVNPANVPDEWLRKVNKQQIIIKNKKQIMKELKSFGISKQTLFPELESQAQEIMAQYKPK</sequence>
<dbReference type="SMART" id="SM00901">
    <property type="entry name" value="FRG"/>
    <property type="match status" value="1"/>
</dbReference>
<dbReference type="OrthoDB" id="9816036at2"/>